<dbReference type="RefSeq" id="WP_004624093.1">
    <property type="nucleotide sequence ID" value="NZ_AORV01000021.1"/>
</dbReference>
<accession>S0FVL6</accession>
<feature type="transmembrane region" description="Helical" evidence="1">
    <location>
        <begin position="12"/>
        <end position="30"/>
    </location>
</feature>
<dbReference type="Proteomes" id="UP000014155">
    <property type="component" value="Unassembled WGS sequence"/>
</dbReference>
<protein>
    <recommendedName>
        <fullName evidence="4">ECF transporter S component</fullName>
    </recommendedName>
</protein>
<name>S0FVL6_RUMCE</name>
<sequence length="177" mass="19171">MNQVNNQNNIRMITRTAVLLAVVVVVQIVGRSLPNNNFIVGPLVNMCLLLAAMTAGMAGGITIAILSPFTSLINNNAPIAAALLPFAPVIALANIIFVLAFYLLYNKNKFIGLGVGAVLKFGVLFLGIRIFLNIFSFPKFTQKLFELFSWPQLLTAVIGGLVAIPVIYSVRKALKIR</sequence>
<feature type="transmembrane region" description="Helical" evidence="1">
    <location>
        <begin position="110"/>
        <end position="132"/>
    </location>
</feature>
<evidence type="ECO:0000313" key="2">
    <source>
        <dbReference type="EMBL" id="EMS73214.1"/>
    </source>
</evidence>
<organism evidence="2 3">
    <name type="scientific">Ruminiclostridium cellobioparum subsp. termitidis CT1112</name>
    <dbReference type="NCBI Taxonomy" id="1195236"/>
    <lineage>
        <taxon>Bacteria</taxon>
        <taxon>Bacillati</taxon>
        <taxon>Bacillota</taxon>
        <taxon>Clostridia</taxon>
        <taxon>Eubacteriales</taxon>
        <taxon>Oscillospiraceae</taxon>
        <taxon>Ruminiclostridium</taxon>
    </lineage>
</organism>
<gene>
    <name evidence="2" type="ORF">CTER_0894</name>
</gene>
<evidence type="ECO:0000256" key="1">
    <source>
        <dbReference type="SAM" id="Phobius"/>
    </source>
</evidence>
<reference evidence="2 3" key="1">
    <citation type="journal article" date="2013" name="Genome Announc.">
        <title>Draft Genome Sequence of the Cellulolytic, Mesophilic, Anaerobic Bacterium Clostridium termitidis Strain CT1112 (DSM 5398).</title>
        <authorList>
            <person name="Lal S."/>
            <person name="Ramachandran U."/>
            <person name="Zhang X."/>
            <person name="Munir R."/>
            <person name="Sparling R."/>
            <person name="Levin D.B."/>
        </authorList>
    </citation>
    <scope>NUCLEOTIDE SEQUENCE [LARGE SCALE GENOMIC DNA]</scope>
    <source>
        <strain evidence="2 3">CT1112</strain>
    </source>
</reference>
<feature type="transmembrane region" description="Helical" evidence="1">
    <location>
        <begin position="42"/>
        <end position="67"/>
    </location>
</feature>
<dbReference type="PATRIC" id="fig|1195236.3.peg.1185"/>
<dbReference type="Gene3D" id="1.10.1760.20">
    <property type="match status" value="1"/>
</dbReference>
<dbReference type="InterPro" id="IPR024529">
    <property type="entry name" value="ECF_trnsprt_substrate-spec"/>
</dbReference>
<keyword evidence="3" id="KW-1185">Reference proteome</keyword>
<feature type="transmembrane region" description="Helical" evidence="1">
    <location>
        <begin position="152"/>
        <end position="170"/>
    </location>
</feature>
<keyword evidence="1" id="KW-1133">Transmembrane helix</keyword>
<comment type="caution">
    <text evidence="2">The sequence shown here is derived from an EMBL/GenBank/DDBJ whole genome shotgun (WGS) entry which is preliminary data.</text>
</comment>
<dbReference type="STRING" id="1195236.CTER_0894"/>
<evidence type="ECO:0000313" key="3">
    <source>
        <dbReference type="Proteomes" id="UP000014155"/>
    </source>
</evidence>
<keyword evidence="1" id="KW-0812">Transmembrane</keyword>
<dbReference type="GO" id="GO:0022857">
    <property type="term" value="F:transmembrane transporter activity"/>
    <property type="evidence" value="ECO:0007669"/>
    <property type="project" value="InterPro"/>
</dbReference>
<dbReference type="Pfam" id="PF12822">
    <property type="entry name" value="ECF_trnsprt"/>
    <property type="match status" value="1"/>
</dbReference>
<dbReference type="EMBL" id="AORV01000021">
    <property type="protein sequence ID" value="EMS73214.1"/>
    <property type="molecule type" value="Genomic_DNA"/>
</dbReference>
<dbReference type="AlphaFoldDB" id="S0FVL6"/>
<keyword evidence="1" id="KW-0472">Membrane</keyword>
<proteinExistence type="predicted"/>
<evidence type="ECO:0008006" key="4">
    <source>
        <dbReference type="Google" id="ProtNLM"/>
    </source>
</evidence>
<feature type="transmembrane region" description="Helical" evidence="1">
    <location>
        <begin position="79"/>
        <end position="103"/>
    </location>
</feature>